<feature type="transmembrane region" description="Helical" evidence="1">
    <location>
        <begin position="214"/>
        <end position="235"/>
    </location>
</feature>
<feature type="transmembrane region" description="Helical" evidence="1">
    <location>
        <begin position="241"/>
        <end position="262"/>
    </location>
</feature>
<accession>A0A498H138</accession>
<feature type="transmembrane region" description="Helical" evidence="1">
    <location>
        <begin position="172"/>
        <end position="194"/>
    </location>
</feature>
<keyword evidence="1" id="KW-0812">Transmembrane</keyword>
<evidence type="ECO:0000256" key="1">
    <source>
        <dbReference type="SAM" id="Phobius"/>
    </source>
</evidence>
<feature type="transmembrane region" description="Helical" evidence="1">
    <location>
        <begin position="274"/>
        <end position="292"/>
    </location>
</feature>
<dbReference type="OrthoDB" id="107565at2157"/>
<organism evidence="2 3">
    <name type="scientific">Methanoculleus taiwanensis</name>
    <dbReference type="NCBI Taxonomy" id="1550565"/>
    <lineage>
        <taxon>Archaea</taxon>
        <taxon>Methanobacteriati</taxon>
        <taxon>Methanobacteriota</taxon>
        <taxon>Stenosarchaea group</taxon>
        <taxon>Methanomicrobia</taxon>
        <taxon>Methanomicrobiales</taxon>
        <taxon>Methanomicrobiaceae</taxon>
        <taxon>Methanoculleus</taxon>
    </lineage>
</organism>
<dbReference type="AlphaFoldDB" id="A0A498H138"/>
<name>A0A498H138_9EURY</name>
<protein>
    <recommendedName>
        <fullName evidence="4">DUF342 domain-containing protein</fullName>
    </recommendedName>
</protein>
<proteinExistence type="predicted"/>
<dbReference type="EMBL" id="LHQS01000002">
    <property type="protein sequence ID" value="RXE56542.1"/>
    <property type="molecule type" value="Genomic_DNA"/>
</dbReference>
<keyword evidence="1" id="KW-1133">Transmembrane helix</keyword>
<reference evidence="2 3" key="1">
    <citation type="journal article" date="2015" name="Int. J. Syst. Evol. Microbiol.">
        <title>Methanoculleus taiwanensis sp. nov., a methanogen isolated from deep marine sediment at the deformation front area near Taiwan.</title>
        <authorList>
            <person name="Weng C.Y."/>
            <person name="Chen S.C."/>
            <person name="Lai M.C."/>
            <person name="Wu S.Y."/>
            <person name="Lin S."/>
            <person name="Yang T.F."/>
            <person name="Chen P.C."/>
        </authorList>
    </citation>
    <scope>NUCLEOTIDE SEQUENCE [LARGE SCALE GENOMIC DNA]</scope>
    <source>
        <strain evidence="2 3">CYW4</strain>
    </source>
</reference>
<sequence>MKHLIVFVLIALCLLPAVSDAFVFISDDQAVIATPIDDDVIASGGTILVNAPVRSLIATGGSIIVNAPVAGDVIAAGGTIIVGADVDGKVLAAGGSIGINGTVENVFLTGGTVVLGSSATVLRDAVISAGSVTNAGTVVRNLSVSAGTFENPGTAGAITYEQQGGPDMPGGFGLLSLLVTVGFLFLGVILIQIFPEEFAHVVREVVTNPIIKTIVGFFGVIISTLILLVIAITVIGLPIAAVLGMFFLVAVLLSSLFVAFALGDVVVSRLRWKTGVTAIFVLGFVLLQISYLIPVLGWLVQVGAVSLGYGAFLYALRDAWRVYSGAA</sequence>
<keyword evidence="3" id="KW-1185">Reference proteome</keyword>
<keyword evidence="1" id="KW-0472">Membrane</keyword>
<feature type="transmembrane region" description="Helical" evidence="1">
    <location>
        <begin position="298"/>
        <end position="316"/>
    </location>
</feature>
<evidence type="ECO:0000313" key="3">
    <source>
        <dbReference type="Proteomes" id="UP000290932"/>
    </source>
</evidence>
<evidence type="ECO:0000313" key="2">
    <source>
        <dbReference type="EMBL" id="RXE56542.1"/>
    </source>
</evidence>
<evidence type="ECO:0008006" key="4">
    <source>
        <dbReference type="Google" id="ProtNLM"/>
    </source>
</evidence>
<dbReference type="RefSeq" id="WP_128693685.1">
    <property type="nucleotide sequence ID" value="NZ_LHQS01000002.1"/>
</dbReference>
<gene>
    <name evidence="2" type="ORF">ABH15_07130</name>
</gene>
<dbReference type="Proteomes" id="UP000290932">
    <property type="component" value="Unassembled WGS sequence"/>
</dbReference>
<comment type="caution">
    <text evidence="2">The sequence shown here is derived from an EMBL/GenBank/DDBJ whole genome shotgun (WGS) entry which is preliminary data.</text>
</comment>